<evidence type="ECO:0000256" key="1">
    <source>
        <dbReference type="SAM" id="Phobius"/>
    </source>
</evidence>
<keyword evidence="1" id="KW-0472">Membrane</keyword>
<organism evidence="3">
    <name type="scientific">Sipha flava</name>
    <name type="common">yellow sugarcane aphid</name>
    <dbReference type="NCBI Taxonomy" id="143950"/>
    <lineage>
        <taxon>Eukaryota</taxon>
        <taxon>Metazoa</taxon>
        <taxon>Ecdysozoa</taxon>
        <taxon>Arthropoda</taxon>
        <taxon>Hexapoda</taxon>
        <taxon>Insecta</taxon>
        <taxon>Pterygota</taxon>
        <taxon>Neoptera</taxon>
        <taxon>Paraneoptera</taxon>
        <taxon>Hemiptera</taxon>
        <taxon>Sternorrhyncha</taxon>
        <taxon>Aphidomorpha</taxon>
        <taxon>Aphidoidea</taxon>
        <taxon>Aphididae</taxon>
        <taxon>Sipha</taxon>
    </lineage>
</organism>
<dbReference type="EMBL" id="GGMS01005445">
    <property type="protein sequence ID" value="MBY74648.1"/>
    <property type="molecule type" value="Transcribed_RNA"/>
</dbReference>
<dbReference type="AlphaFoldDB" id="A0A2S2QA85"/>
<proteinExistence type="predicted"/>
<accession>A0A2S2QA85</accession>
<evidence type="ECO:0000313" key="3">
    <source>
        <dbReference type="EMBL" id="MBY74648.1"/>
    </source>
</evidence>
<evidence type="ECO:0008006" key="4">
    <source>
        <dbReference type="Google" id="ProtNLM"/>
    </source>
</evidence>
<feature type="chain" id="PRO_5015523528" description="Very-long-chain 3-oxoacyl-CoA synthase" evidence="2">
    <location>
        <begin position="20"/>
        <end position="102"/>
    </location>
</feature>
<protein>
    <recommendedName>
        <fullName evidence="4">Very-long-chain 3-oxoacyl-CoA synthase</fullName>
    </recommendedName>
</protein>
<evidence type="ECO:0000256" key="2">
    <source>
        <dbReference type="SAM" id="SignalP"/>
    </source>
</evidence>
<sequence length="102" mass="11847">MYITYLYLVLNAVPFLGSARPWASLEFEALQYYIEIHRYTRIGVPGPGVLDPYIYNLFIHGMLYVVYIYYCINARPLKAQGPGQVLRLLCPRDSTVCVTFRF</sequence>
<reference evidence="3" key="1">
    <citation type="submission" date="2018-04" db="EMBL/GenBank/DDBJ databases">
        <title>Transcriptome assembly of Sipha flava.</title>
        <authorList>
            <person name="Scully E.D."/>
            <person name="Geib S.M."/>
            <person name="Palmer N.A."/>
            <person name="Koch K."/>
            <person name="Bradshaw J."/>
            <person name="Heng-Moss T."/>
            <person name="Sarath G."/>
        </authorList>
    </citation>
    <scope>NUCLEOTIDE SEQUENCE</scope>
</reference>
<name>A0A2S2QA85_9HEMI</name>
<keyword evidence="2" id="KW-0732">Signal</keyword>
<gene>
    <name evidence="3" type="ORF">g.121822</name>
</gene>
<feature type="transmembrane region" description="Helical" evidence="1">
    <location>
        <begin position="53"/>
        <end position="72"/>
    </location>
</feature>
<feature type="signal peptide" evidence="2">
    <location>
        <begin position="1"/>
        <end position="19"/>
    </location>
</feature>
<keyword evidence="1" id="KW-1133">Transmembrane helix</keyword>
<keyword evidence="1" id="KW-0812">Transmembrane</keyword>